<dbReference type="VEuPathDB" id="FungiDB:SPRG_18094"/>
<dbReference type="KEGG" id="spar:SPRG_18094"/>
<protein>
    <submittedName>
        <fullName evidence="1">Uncharacterized protein</fullName>
    </submittedName>
</protein>
<name>A0A067BPX1_SAPPC</name>
<gene>
    <name evidence="1" type="ORF">SPRG_18094</name>
</gene>
<sequence>MNVVLRKGASKQHPVALLVEGLATYSRIHGHCGVPRQYTVPFDDRYPRHLHGVDLGDLAEYLRRLTKQCQERLETTMQNVGFVWA</sequence>
<proteinExistence type="predicted"/>
<keyword evidence="2" id="KW-1185">Reference proteome</keyword>
<dbReference type="GeneID" id="24139620"/>
<dbReference type="AlphaFoldDB" id="A0A067BPX1"/>
<evidence type="ECO:0000313" key="1">
    <source>
        <dbReference type="EMBL" id="KDO16381.1"/>
    </source>
</evidence>
<dbReference type="RefSeq" id="XP_012212912.1">
    <property type="nucleotide sequence ID" value="XM_012357522.1"/>
</dbReference>
<dbReference type="EMBL" id="KK584157">
    <property type="protein sequence ID" value="KDO16381.1"/>
    <property type="molecule type" value="Genomic_DNA"/>
</dbReference>
<feature type="non-terminal residue" evidence="1">
    <location>
        <position position="85"/>
    </location>
</feature>
<accession>A0A067BPX1</accession>
<dbReference type="Proteomes" id="UP000030745">
    <property type="component" value="Unassembled WGS sequence"/>
</dbReference>
<reference evidence="1 2" key="1">
    <citation type="journal article" date="2013" name="PLoS Genet.">
        <title>Distinctive expansion of potential virulence genes in the genome of the oomycete fish pathogen Saprolegnia parasitica.</title>
        <authorList>
            <person name="Jiang R.H."/>
            <person name="de Bruijn I."/>
            <person name="Haas B.J."/>
            <person name="Belmonte R."/>
            <person name="Lobach L."/>
            <person name="Christie J."/>
            <person name="van den Ackerveken G."/>
            <person name="Bottin A."/>
            <person name="Bulone V."/>
            <person name="Diaz-Moreno S.M."/>
            <person name="Dumas B."/>
            <person name="Fan L."/>
            <person name="Gaulin E."/>
            <person name="Govers F."/>
            <person name="Grenville-Briggs L.J."/>
            <person name="Horner N.R."/>
            <person name="Levin J.Z."/>
            <person name="Mammella M."/>
            <person name="Meijer H.J."/>
            <person name="Morris P."/>
            <person name="Nusbaum C."/>
            <person name="Oome S."/>
            <person name="Phillips A.J."/>
            <person name="van Rooyen D."/>
            <person name="Rzeszutek E."/>
            <person name="Saraiva M."/>
            <person name="Secombes C.J."/>
            <person name="Seidl M.F."/>
            <person name="Snel B."/>
            <person name="Stassen J.H."/>
            <person name="Sykes S."/>
            <person name="Tripathy S."/>
            <person name="van den Berg H."/>
            <person name="Vega-Arreguin J.C."/>
            <person name="Wawra S."/>
            <person name="Young S.K."/>
            <person name="Zeng Q."/>
            <person name="Dieguez-Uribeondo J."/>
            <person name="Russ C."/>
            <person name="Tyler B.M."/>
            <person name="van West P."/>
        </authorList>
    </citation>
    <scope>NUCLEOTIDE SEQUENCE [LARGE SCALE GENOMIC DNA]</scope>
    <source>
        <strain evidence="1 2">CBS 223.65</strain>
    </source>
</reference>
<evidence type="ECO:0000313" key="2">
    <source>
        <dbReference type="Proteomes" id="UP000030745"/>
    </source>
</evidence>
<organism evidence="1 2">
    <name type="scientific">Saprolegnia parasitica (strain CBS 223.65)</name>
    <dbReference type="NCBI Taxonomy" id="695850"/>
    <lineage>
        <taxon>Eukaryota</taxon>
        <taxon>Sar</taxon>
        <taxon>Stramenopiles</taxon>
        <taxon>Oomycota</taxon>
        <taxon>Saprolegniomycetes</taxon>
        <taxon>Saprolegniales</taxon>
        <taxon>Saprolegniaceae</taxon>
        <taxon>Saprolegnia</taxon>
    </lineage>
</organism>